<dbReference type="Gene3D" id="1.20.1250.20">
    <property type="entry name" value="MFS general substrate transporter like domains"/>
    <property type="match status" value="1"/>
</dbReference>
<feature type="transmembrane region" description="Helical" evidence="8">
    <location>
        <begin position="539"/>
        <end position="563"/>
    </location>
</feature>
<gene>
    <name evidence="9" type="ORF">E6O75_ATG09558</name>
</gene>
<keyword evidence="6 8" id="KW-0472">Membrane</keyword>
<organism evidence="9 10">
    <name type="scientific">Venturia nashicola</name>
    <dbReference type="NCBI Taxonomy" id="86259"/>
    <lineage>
        <taxon>Eukaryota</taxon>
        <taxon>Fungi</taxon>
        <taxon>Dikarya</taxon>
        <taxon>Ascomycota</taxon>
        <taxon>Pezizomycotina</taxon>
        <taxon>Dothideomycetes</taxon>
        <taxon>Pleosporomycetidae</taxon>
        <taxon>Venturiales</taxon>
        <taxon>Venturiaceae</taxon>
        <taxon>Venturia</taxon>
    </lineage>
</organism>
<dbReference type="GO" id="GO:0005886">
    <property type="term" value="C:plasma membrane"/>
    <property type="evidence" value="ECO:0007669"/>
    <property type="project" value="UniProtKB-ARBA"/>
</dbReference>
<evidence type="ECO:0000313" key="9">
    <source>
        <dbReference type="EMBL" id="TID16792.1"/>
    </source>
</evidence>
<dbReference type="InterPro" id="IPR000109">
    <property type="entry name" value="POT_fam"/>
</dbReference>
<dbReference type="SUPFAM" id="SSF103473">
    <property type="entry name" value="MFS general substrate transporter"/>
    <property type="match status" value="1"/>
</dbReference>
<feature type="transmembrane region" description="Helical" evidence="8">
    <location>
        <begin position="200"/>
        <end position="218"/>
    </location>
</feature>
<proteinExistence type="inferred from homology"/>
<feature type="transmembrane region" description="Helical" evidence="8">
    <location>
        <begin position="284"/>
        <end position="305"/>
    </location>
</feature>
<feature type="transmembrane region" description="Helical" evidence="8">
    <location>
        <begin position="503"/>
        <end position="527"/>
    </location>
</feature>
<reference evidence="9 10" key="1">
    <citation type="submission" date="2019-04" db="EMBL/GenBank/DDBJ databases">
        <title>High contiguity whole genome sequence and gene annotation resource for two Venturia nashicola isolates.</title>
        <authorList>
            <person name="Prokchorchik M."/>
            <person name="Won K."/>
            <person name="Lee Y."/>
            <person name="Choi E.D."/>
            <person name="Segonzac C."/>
            <person name="Sohn K.H."/>
        </authorList>
    </citation>
    <scope>NUCLEOTIDE SEQUENCE [LARGE SCALE GENOMIC DNA]</scope>
    <source>
        <strain evidence="9 10">PRI2</strain>
    </source>
</reference>
<dbReference type="PANTHER" id="PTHR11654">
    <property type="entry name" value="OLIGOPEPTIDE TRANSPORTER-RELATED"/>
    <property type="match status" value="1"/>
</dbReference>
<feature type="transmembrane region" description="Helical" evidence="8">
    <location>
        <begin position="450"/>
        <end position="475"/>
    </location>
</feature>
<accession>A0A4Z1NYX7</accession>
<keyword evidence="4 8" id="KW-0812">Transmembrane</keyword>
<keyword evidence="3" id="KW-0813">Transport</keyword>
<evidence type="ECO:0000256" key="6">
    <source>
        <dbReference type="ARBA" id="ARBA00023136"/>
    </source>
</evidence>
<protein>
    <submittedName>
        <fullName evidence="9">Major facilitator superfamily transporter peptide</fullName>
    </submittedName>
</protein>
<evidence type="ECO:0000256" key="3">
    <source>
        <dbReference type="ARBA" id="ARBA00022448"/>
    </source>
</evidence>
<dbReference type="OrthoDB" id="8904098at2759"/>
<keyword evidence="10" id="KW-1185">Reference proteome</keyword>
<evidence type="ECO:0000256" key="1">
    <source>
        <dbReference type="ARBA" id="ARBA00004141"/>
    </source>
</evidence>
<comment type="subcellular location">
    <subcellularLocation>
        <location evidence="1">Membrane</location>
        <topology evidence="1">Multi-pass membrane protein</topology>
    </subcellularLocation>
</comment>
<evidence type="ECO:0000256" key="8">
    <source>
        <dbReference type="SAM" id="Phobius"/>
    </source>
</evidence>
<evidence type="ECO:0000256" key="2">
    <source>
        <dbReference type="ARBA" id="ARBA00005982"/>
    </source>
</evidence>
<evidence type="ECO:0000313" key="10">
    <source>
        <dbReference type="Proteomes" id="UP000298493"/>
    </source>
</evidence>
<dbReference type="Pfam" id="PF00854">
    <property type="entry name" value="PTR2"/>
    <property type="match status" value="1"/>
</dbReference>
<dbReference type="FunFam" id="1.20.1250.20:FF:000085">
    <property type="entry name" value="MFS peptide transporter Ptr2"/>
    <property type="match status" value="1"/>
</dbReference>
<comment type="similarity">
    <text evidence="2">Belongs to the major facilitator superfamily. Proton-dependent oligopeptide transporter (POT/PTR) (TC 2.A.17) family.</text>
</comment>
<dbReference type="EMBL" id="SNSC02000017">
    <property type="protein sequence ID" value="TID16792.1"/>
    <property type="molecule type" value="Genomic_DNA"/>
</dbReference>
<dbReference type="AlphaFoldDB" id="A0A4Z1NYX7"/>
<name>A0A4Z1NYX7_9PEZI</name>
<keyword evidence="5 8" id="KW-1133">Transmembrane helix</keyword>
<dbReference type="InterPro" id="IPR036259">
    <property type="entry name" value="MFS_trans_sf"/>
</dbReference>
<feature type="transmembrane region" description="Helical" evidence="8">
    <location>
        <begin position="171"/>
        <end position="194"/>
    </location>
</feature>
<sequence length="633" mass="68944">MATFADTLAPTDRASFDDVGHIAKGPSGFDEKTPGELESIKMKGFESSSDVLPLDDEGNEAQHPTEEEKKTLRQVAGKLPAVAYWLCLVEFAERASFYGVKPLFNNFVNRKLPVGGNKWGAPKKGSSDTAGALGLGTKKSSAVSQSFSMLVYALPVFFGWLADAKTGRFPLIVWGVIVCGIAHVLMVACGAPQLLANHTAVAPFFISVYVLAVGAAMFKPNISPTLLDQMPVTVPVTKTLKSGEKVIIDPEATTERVMLWFYLFINIGGFFGVATTYSEKYVGWWLGFFLPLVIYLPLLPLLWYLRKHLVFYPPGGSDLGNCLKIIGLGFKNGGLLKIITFKGGFFEPAKPSVMRAAGKQVTVPWNDEFVDDCARAVQACGIFMFFPIQYINDNGLGEAANAQSTMLTAINVPNDVIGNMNSLIIICTTPMLNYGLYPLLRKMKIHYGPIARITTGLFISTLGGLGYTLINYYAYKLGPCKEYGSSASCVDADGNALVSNISVWWMAIPYALGGFSELFVNVPAYGLAYSRSPKNMRGLVSAINLFSTAIAYALGLAFSALIADPYLTWVFAGPTIVGAIATPVFWWIYKDIDKEEYKLSQNEDYHKEFQAVHNTGNSRNASVVAGRDAPQKI</sequence>
<evidence type="ECO:0000256" key="4">
    <source>
        <dbReference type="ARBA" id="ARBA00022692"/>
    </source>
</evidence>
<feature type="transmembrane region" description="Helical" evidence="8">
    <location>
        <begin position="259"/>
        <end position="278"/>
    </location>
</feature>
<feature type="region of interest" description="Disordered" evidence="7">
    <location>
        <begin position="48"/>
        <end position="68"/>
    </location>
</feature>
<evidence type="ECO:0000256" key="5">
    <source>
        <dbReference type="ARBA" id="ARBA00022989"/>
    </source>
</evidence>
<evidence type="ECO:0000256" key="7">
    <source>
        <dbReference type="SAM" id="MobiDB-lite"/>
    </source>
</evidence>
<dbReference type="Proteomes" id="UP000298493">
    <property type="component" value="Unassembled WGS sequence"/>
</dbReference>
<comment type="caution">
    <text evidence="9">The sequence shown here is derived from an EMBL/GenBank/DDBJ whole genome shotgun (WGS) entry which is preliminary data.</text>
</comment>
<feature type="transmembrane region" description="Helical" evidence="8">
    <location>
        <begin position="147"/>
        <end position="164"/>
    </location>
</feature>
<dbReference type="GO" id="GO:0071916">
    <property type="term" value="F:dipeptide transmembrane transporter activity"/>
    <property type="evidence" value="ECO:0007669"/>
    <property type="project" value="UniProtKB-ARBA"/>
</dbReference>
<feature type="transmembrane region" description="Helical" evidence="8">
    <location>
        <begin position="569"/>
        <end position="589"/>
    </location>
</feature>